<reference evidence="3" key="1">
    <citation type="submission" date="2020-05" db="UniProtKB">
        <authorList>
            <consortium name="EnsemblMetazoa"/>
        </authorList>
    </citation>
    <scope>IDENTIFICATION</scope>
    <source>
        <strain evidence="3">Aabys</strain>
    </source>
</reference>
<dbReference type="AlphaFoldDB" id="A0A1I8N7I7"/>
<dbReference type="GO" id="GO:0005634">
    <property type="term" value="C:nucleus"/>
    <property type="evidence" value="ECO:0007669"/>
    <property type="project" value="TreeGrafter"/>
</dbReference>
<evidence type="ECO:0000259" key="2">
    <source>
        <dbReference type="PROSITE" id="PS51747"/>
    </source>
</evidence>
<dbReference type="Proteomes" id="UP001652621">
    <property type="component" value="Unplaced"/>
</dbReference>
<accession>A0A1I8N7I7</accession>
<dbReference type="Gene3D" id="3.40.140.10">
    <property type="entry name" value="Cytidine Deaminase, domain 2"/>
    <property type="match status" value="1"/>
</dbReference>
<protein>
    <submittedName>
        <fullName evidence="5">tRNA-specific adenosine deaminase 2</fullName>
    </submittedName>
</protein>
<dbReference type="GO" id="GO:0052717">
    <property type="term" value="F:tRNA-specific adenosine-34 deaminase activity"/>
    <property type="evidence" value="ECO:0007669"/>
    <property type="project" value="TreeGrafter"/>
</dbReference>
<dbReference type="SUPFAM" id="SSF53927">
    <property type="entry name" value="Cytidine deaminase-like"/>
    <property type="match status" value="1"/>
</dbReference>
<evidence type="ECO:0000256" key="1">
    <source>
        <dbReference type="ARBA" id="ARBA00022801"/>
    </source>
</evidence>
<dbReference type="OrthoDB" id="408702at2759"/>
<reference evidence="5" key="2">
    <citation type="submission" date="2025-04" db="UniProtKB">
        <authorList>
            <consortium name="RefSeq"/>
        </authorList>
    </citation>
    <scope>IDENTIFICATION</scope>
    <source>
        <strain evidence="5">Aabys</strain>
    </source>
</reference>
<feature type="domain" description="CMP/dCMP-type deaminase" evidence="2">
    <location>
        <begin position="1"/>
        <end position="116"/>
    </location>
</feature>
<dbReference type="InterPro" id="IPR002125">
    <property type="entry name" value="CMP_dCMP_dom"/>
</dbReference>
<keyword evidence="4" id="KW-1185">Reference proteome</keyword>
<proteinExistence type="predicted"/>
<sequence>MIFDKFMQEAFVEARRALSVGEVPVGCVFVYEGNVIARGANEVNATKNATRHAEFICIDQVLEFCTVGGLKSEDVFPKISVVVTVEPCIMCSAALHDLKVKEIIYGCANDRFGGKTVVDVPQVVDYTVKVEGGLCADEAMDLLKEFYKGENPSAPVAKSKR</sequence>
<keyword evidence="1" id="KW-0378">Hydrolase</keyword>
<dbReference type="GO" id="GO:0005737">
    <property type="term" value="C:cytoplasm"/>
    <property type="evidence" value="ECO:0007669"/>
    <property type="project" value="TreeGrafter"/>
</dbReference>
<dbReference type="InterPro" id="IPR016193">
    <property type="entry name" value="Cytidine_deaminase-like"/>
</dbReference>
<dbReference type="EnsemblMetazoa" id="MDOA012375-RA">
    <property type="protein sequence ID" value="MDOA012375-PA"/>
    <property type="gene ID" value="MDOA012375"/>
</dbReference>
<dbReference type="VEuPathDB" id="VectorBase:MDOA012375"/>
<evidence type="ECO:0000313" key="3">
    <source>
        <dbReference type="EnsemblMetazoa" id="MDOA012375-PA"/>
    </source>
</evidence>
<dbReference type="GeneID" id="101900385"/>
<name>A0A1I8N7I7_MUSDO</name>
<dbReference type="KEGG" id="mde:101900385"/>
<dbReference type="eggNOG" id="KOG1018">
    <property type="taxonomic scope" value="Eukaryota"/>
</dbReference>
<evidence type="ECO:0000313" key="4">
    <source>
        <dbReference type="Proteomes" id="UP001652621"/>
    </source>
</evidence>
<dbReference type="RefSeq" id="XP_005184866.1">
    <property type="nucleotide sequence ID" value="XM_005184809.3"/>
</dbReference>
<dbReference type="STRING" id="7370.A0A1I8N7I7"/>
<dbReference type="VEuPathDB" id="VectorBase:MDOMA2_013644"/>
<dbReference type="PANTHER" id="PTHR11079:SF149">
    <property type="entry name" value="TRNA-SPECIFIC ADENOSINE DEAMINASE 2"/>
    <property type="match status" value="1"/>
</dbReference>
<dbReference type="Pfam" id="PF00383">
    <property type="entry name" value="dCMP_cyt_deam_1"/>
    <property type="match status" value="1"/>
</dbReference>
<dbReference type="GO" id="GO:0002100">
    <property type="term" value="P:tRNA wobble adenosine to inosine editing"/>
    <property type="evidence" value="ECO:0007669"/>
    <property type="project" value="TreeGrafter"/>
</dbReference>
<dbReference type="PANTHER" id="PTHR11079">
    <property type="entry name" value="CYTOSINE DEAMINASE FAMILY MEMBER"/>
    <property type="match status" value="1"/>
</dbReference>
<dbReference type="CDD" id="cd01285">
    <property type="entry name" value="nucleoside_deaminase"/>
    <property type="match status" value="1"/>
</dbReference>
<evidence type="ECO:0000313" key="5">
    <source>
        <dbReference type="RefSeq" id="XP_005184866.1"/>
    </source>
</evidence>
<organism evidence="3">
    <name type="scientific">Musca domestica</name>
    <name type="common">House fly</name>
    <dbReference type="NCBI Taxonomy" id="7370"/>
    <lineage>
        <taxon>Eukaryota</taxon>
        <taxon>Metazoa</taxon>
        <taxon>Ecdysozoa</taxon>
        <taxon>Arthropoda</taxon>
        <taxon>Hexapoda</taxon>
        <taxon>Insecta</taxon>
        <taxon>Pterygota</taxon>
        <taxon>Neoptera</taxon>
        <taxon>Endopterygota</taxon>
        <taxon>Diptera</taxon>
        <taxon>Brachycera</taxon>
        <taxon>Muscomorpha</taxon>
        <taxon>Muscoidea</taxon>
        <taxon>Muscidae</taxon>
        <taxon>Musca</taxon>
    </lineage>
</organism>
<dbReference type="PROSITE" id="PS51747">
    <property type="entry name" value="CYT_DCMP_DEAMINASES_2"/>
    <property type="match status" value="1"/>
</dbReference>
<gene>
    <name evidence="3" type="primary">101900385</name>
    <name evidence="5" type="synonym">LOC101900385</name>
</gene>